<dbReference type="EMBL" id="UGNP01000001">
    <property type="protein sequence ID" value="STX09522.1"/>
    <property type="molecule type" value="Genomic_DNA"/>
</dbReference>
<gene>
    <name evidence="3" type="ORF">DFR61_13218</name>
    <name evidence="2" type="ORF">NCTC10597_01198</name>
</gene>
<keyword evidence="5" id="KW-1185">Reference proteome</keyword>
<evidence type="ECO:0000313" key="4">
    <source>
        <dbReference type="Proteomes" id="UP000254330"/>
    </source>
</evidence>
<dbReference type="Proteomes" id="UP000254330">
    <property type="component" value="Unassembled WGS sequence"/>
</dbReference>
<dbReference type="Proteomes" id="UP000294641">
    <property type="component" value="Unassembled WGS sequence"/>
</dbReference>
<evidence type="ECO:0000256" key="1">
    <source>
        <dbReference type="SAM" id="SignalP"/>
    </source>
</evidence>
<dbReference type="EMBL" id="SNZG01000032">
    <property type="protein sequence ID" value="TDR35168.1"/>
    <property type="molecule type" value="Genomic_DNA"/>
</dbReference>
<sequence length="207" mass="23853">MKKKVLLLPLIALLLFIFTQPAESFAATPKKVNFLATTVKNVELKEKPSQKSKTVSKVKKATVIKIVAFEVSHKYVLVQSQGKKGFVPRKSLKITKPKDKWLGRFEYGASGKIVNQITVHSIVPKKEIAFSVTDADTSYNLPDTLEFYKAKYVKGSYIFEKNKEKFKLKLKDNRIYTYDLTKRIEDHKTHMYFTENDAKLAYKRILP</sequence>
<dbReference type="RefSeq" id="WP_109350359.1">
    <property type="nucleotide sequence ID" value="NZ_BJUE01000029.1"/>
</dbReference>
<keyword evidence="1" id="KW-0732">Signal</keyword>
<feature type="signal peptide" evidence="1">
    <location>
        <begin position="1"/>
        <end position="26"/>
    </location>
</feature>
<reference evidence="2 4" key="1">
    <citation type="submission" date="2018-06" db="EMBL/GenBank/DDBJ databases">
        <authorList>
            <consortium name="Pathogen Informatics"/>
            <person name="Doyle S."/>
        </authorList>
    </citation>
    <scope>NUCLEOTIDE SEQUENCE [LARGE SCALE GENOMIC DNA]</scope>
    <source>
        <strain evidence="2 4">NCTC10597</strain>
    </source>
</reference>
<evidence type="ECO:0000313" key="3">
    <source>
        <dbReference type="EMBL" id="TDR35168.1"/>
    </source>
</evidence>
<reference evidence="3 5" key="2">
    <citation type="submission" date="2019-03" db="EMBL/GenBank/DDBJ databases">
        <title>Genomic Encyclopedia of Type Strains, Phase IV (KMG-IV): sequencing the most valuable type-strain genomes for metagenomic binning, comparative biology and taxonomic classification.</title>
        <authorList>
            <person name="Goeker M."/>
        </authorList>
    </citation>
    <scope>NUCLEOTIDE SEQUENCE [LARGE SCALE GENOMIC DNA]</scope>
    <source>
        <strain evidence="3 5">DSM 20580</strain>
    </source>
</reference>
<protein>
    <recommendedName>
        <fullName evidence="6">SH3b domain-containing protein</fullName>
    </recommendedName>
</protein>
<dbReference type="AlphaFoldDB" id="A0A2U3AAS8"/>
<evidence type="ECO:0008006" key="6">
    <source>
        <dbReference type="Google" id="ProtNLM"/>
    </source>
</evidence>
<proteinExistence type="predicted"/>
<evidence type="ECO:0000313" key="5">
    <source>
        <dbReference type="Proteomes" id="UP000294641"/>
    </source>
</evidence>
<organism evidence="2 4">
    <name type="scientific">Kurthia zopfii</name>
    <dbReference type="NCBI Taxonomy" id="1650"/>
    <lineage>
        <taxon>Bacteria</taxon>
        <taxon>Bacillati</taxon>
        <taxon>Bacillota</taxon>
        <taxon>Bacilli</taxon>
        <taxon>Bacillales</taxon>
        <taxon>Caryophanaceae</taxon>
        <taxon>Kurthia</taxon>
    </lineage>
</organism>
<feature type="chain" id="PRO_5044580918" description="SH3b domain-containing protein" evidence="1">
    <location>
        <begin position="27"/>
        <end position="207"/>
    </location>
</feature>
<accession>A0A2U3AAS8</accession>
<evidence type="ECO:0000313" key="2">
    <source>
        <dbReference type="EMBL" id="STX09522.1"/>
    </source>
</evidence>
<name>A0A2U3AAS8_9BACL</name>
<dbReference type="Gene3D" id="2.30.30.40">
    <property type="entry name" value="SH3 Domains"/>
    <property type="match status" value="1"/>
</dbReference>
<comment type="caution">
    <text evidence="2">The sequence shown here is derived from an EMBL/GenBank/DDBJ whole genome shotgun (WGS) entry which is preliminary data.</text>
</comment>